<dbReference type="AlphaFoldDB" id="A0A3N4GAX4"/>
<dbReference type="Proteomes" id="UP000273977">
    <property type="component" value="Unassembled WGS sequence"/>
</dbReference>
<sequence length="278" mass="31764">MKLLTLNTHSYGEENQDQKLAYIAQSIADWDVDIVALQEVNQNIVGKQVKPENLPNFIRTDGQVNIKKNNFALRLVNALAELGKTYYWAWTMTHIAGDIKQEGVAVLSKYPIESATSFNMSESHNILNYKTRRIITAKITDDKGYTFMAVSGHFSWWHGENNTEFHYEWQQAEKYLLRTNLPIYFMGDFNNPANSEGYDYMVGTDLPIQDAYPIAEETVGESTVLKEIAGWKGLKEQIRIDYIFVPDDVAVKRSEVVYDGERQQTVSDHSGVFVETKA</sequence>
<dbReference type="PANTHER" id="PTHR14859">
    <property type="entry name" value="CALCOFLUOR WHITE HYPERSENSITIVE PROTEIN PRECURSOR"/>
    <property type="match status" value="1"/>
</dbReference>
<dbReference type="GO" id="GO:0006506">
    <property type="term" value="P:GPI anchor biosynthetic process"/>
    <property type="evidence" value="ECO:0007669"/>
    <property type="project" value="TreeGrafter"/>
</dbReference>
<reference evidence="2 3" key="1">
    <citation type="submission" date="2018-11" db="EMBL/GenBank/DDBJ databases">
        <title>Aerococcus sp. SJQ22, whole genome shotgun sequence.</title>
        <authorList>
            <person name="Sun L."/>
            <person name="Gao X."/>
            <person name="Chen W."/>
            <person name="Huang K."/>
        </authorList>
    </citation>
    <scope>NUCLEOTIDE SEQUENCE [LARGE SCALE GENOMIC DNA]</scope>
    <source>
        <strain evidence="2 3">SJQ22</strain>
    </source>
</reference>
<comment type="caution">
    <text evidence="2">The sequence shown here is derived from an EMBL/GenBank/DDBJ whole genome shotgun (WGS) entry which is preliminary data.</text>
</comment>
<dbReference type="GO" id="GO:0003824">
    <property type="term" value="F:catalytic activity"/>
    <property type="evidence" value="ECO:0007669"/>
    <property type="project" value="InterPro"/>
</dbReference>
<evidence type="ECO:0000259" key="1">
    <source>
        <dbReference type="Pfam" id="PF03372"/>
    </source>
</evidence>
<organism evidence="2 3">
    <name type="scientific">Aerococcus agrisoli</name>
    <dbReference type="NCBI Taxonomy" id="2487350"/>
    <lineage>
        <taxon>Bacteria</taxon>
        <taxon>Bacillati</taxon>
        <taxon>Bacillota</taxon>
        <taxon>Bacilli</taxon>
        <taxon>Lactobacillales</taxon>
        <taxon>Aerococcaceae</taxon>
        <taxon>Aerococcus</taxon>
    </lineage>
</organism>
<dbReference type="Gene3D" id="3.60.10.10">
    <property type="entry name" value="Endonuclease/exonuclease/phosphatase"/>
    <property type="match status" value="1"/>
</dbReference>
<accession>A0A3N4GAX4</accession>
<evidence type="ECO:0000313" key="3">
    <source>
        <dbReference type="Proteomes" id="UP000273977"/>
    </source>
</evidence>
<dbReference type="InterPro" id="IPR005135">
    <property type="entry name" value="Endo/exonuclease/phosphatase"/>
</dbReference>
<feature type="domain" description="Endonuclease/exonuclease/phosphatase" evidence="1">
    <location>
        <begin position="4"/>
        <end position="269"/>
    </location>
</feature>
<dbReference type="InterPro" id="IPR051916">
    <property type="entry name" value="GPI-anchor_lipid_remodeler"/>
</dbReference>
<keyword evidence="3" id="KW-1185">Reference proteome</keyword>
<dbReference type="CDD" id="cd09079">
    <property type="entry name" value="RgfB-like"/>
    <property type="match status" value="1"/>
</dbReference>
<dbReference type="Pfam" id="PF03372">
    <property type="entry name" value="Exo_endo_phos"/>
    <property type="match status" value="1"/>
</dbReference>
<dbReference type="OrthoDB" id="9812537at2"/>
<dbReference type="RefSeq" id="WP_123780494.1">
    <property type="nucleotide sequence ID" value="NZ_RKMG01000020.1"/>
</dbReference>
<protein>
    <submittedName>
        <fullName evidence="2">RgfB protein</fullName>
    </submittedName>
</protein>
<proteinExistence type="predicted"/>
<dbReference type="PANTHER" id="PTHR14859:SF1">
    <property type="entry name" value="PGAP2-INTERACTING PROTEIN"/>
    <property type="match status" value="1"/>
</dbReference>
<evidence type="ECO:0000313" key="2">
    <source>
        <dbReference type="EMBL" id="RPA59355.1"/>
    </source>
</evidence>
<dbReference type="InterPro" id="IPR036691">
    <property type="entry name" value="Endo/exonu/phosph_ase_sf"/>
</dbReference>
<name>A0A3N4GAX4_9LACT</name>
<dbReference type="SUPFAM" id="SSF56219">
    <property type="entry name" value="DNase I-like"/>
    <property type="match status" value="1"/>
</dbReference>
<dbReference type="EMBL" id="RKMG01000020">
    <property type="protein sequence ID" value="RPA59355.1"/>
    <property type="molecule type" value="Genomic_DNA"/>
</dbReference>
<dbReference type="GO" id="GO:0016020">
    <property type="term" value="C:membrane"/>
    <property type="evidence" value="ECO:0007669"/>
    <property type="project" value="GOC"/>
</dbReference>
<gene>
    <name evidence="2" type="ORF">EF384_06650</name>
</gene>